<organism evidence="1 2">
    <name type="scientific">Papaver atlanticum</name>
    <dbReference type="NCBI Taxonomy" id="357466"/>
    <lineage>
        <taxon>Eukaryota</taxon>
        <taxon>Viridiplantae</taxon>
        <taxon>Streptophyta</taxon>
        <taxon>Embryophyta</taxon>
        <taxon>Tracheophyta</taxon>
        <taxon>Spermatophyta</taxon>
        <taxon>Magnoliopsida</taxon>
        <taxon>Ranunculales</taxon>
        <taxon>Papaveraceae</taxon>
        <taxon>Papaveroideae</taxon>
        <taxon>Papaver</taxon>
    </lineage>
</organism>
<dbReference type="Proteomes" id="UP001202328">
    <property type="component" value="Unassembled WGS sequence"/>
</dbReference>
<proteinExistence type="predicted"/>
<comment type="caution">
    <text evidence="1">The sequence shown here is derived from an EMBL/GenBank/DDBJ whole genome shotgun (WGS) entry which is preliminary data.</text>
</comment>
<name>A0AAD4XK60_9MAGN</name>
<sequence>MKYTRRHFFLSSLIEYSVSFANPDAVRNALAMISELASKDSYFCCNGFSCMLYQLLLDPAALGIDPAIANSGGLCTRWCRSRTTHGFWAEVKKQ</sequence>
<protein>
    <submittedName>
        <fullName evidence="1">Uncharacterized protein</fullName>
    </submittedName>
</protein>
<accession>A0AAD4XK60</accession>
<dbReference type="EMBL" id="JAJJMB010008983">
    <property type="protein sequence ID" value="KAI3917603.1"/>
    <property type="molecule type" value="Genomic_DNA"/>
</dbReference>
<evidence type="ECO:0000313" key="1">
    <source>
        <dbReference type="EMBL" id="KAI3917603.1"/>
    </source>
</evidence>
<keyword evidence="2" id="KW-1185">Reference proteome</keyword>
<evidence type="ECO:0000313" key="2">
    <source>
        <dbReference type="Proteomes" id="UP001202328"/>
    </source>
</evidence>
<reference evidence="1" key="1">
    <citation type="submission" date="2022-04" db="EMBL/GenBank/DDBJ databases">
        <title>A functionally conserved STORR gene fusion in Papaver species that diverged 16.8 million years ago.</title>
        <authorList>
            <person name="Catania T."/>
        </authorList>
    </citation>
    <scope>NUCLEOTIDE SEQUENCE</scope>
    <source>
        <strain evidence="1">S-188037</strain>
    </source>
</reference>
<gene>
    <name evidence="1" type="ORF">MKW98_021365</name>
</gene>
<dbReference type="AlphaFoldDB" id="A0AAD4XK60"/>